<dbReference type="InterPro" id="IPR043504">
    <property type="entry name" value="Peptidase_S1_PA_chymotrypsin"/>
</dbReference>
<dbReference type="AlphaFoldDB" id="A0A6G9XUX8"/>
<dbReference type="Gene3D" id="2.40.10.10">
    <property type="entry name" value="Trypsin-like serine proteases"/>
    <property type="match status" value="1"/>
</dbReference>
<dbReference type="GO" id="GO:0006508">
    <property type="term" value="P:proteolysis"/>
    <property type="evidence" value="ECO:0007669"/>
    <property type="project" value="UniProtKB-KW"/>
</dbReference>
<organism evidence="4 5">
    <name type="scientific">Nocardia brasiliensis</name>
    <dbReference type="NCBI Taxonomy" id="37326"/>
    <lineage>
        <taxon>Bacteria</taxon>
        <taxon>Bacillati</taxon>
        <taxon>Actinomycetota</taxon>
        <taxon>Actinomycetes</taxon>
        <taxon>Mycobacteriales</taxon>
        <taxon>Nocardiaceae</taxon>
        <taxon>Nocardia</taxon>
    </lineage>
</organism>
<dbReference type="InterPro" id="IPR001254">
    <property type="entry name" value="Trypsin_dom"/>
</dbReference>
<sequence length="247" mass="25281">MRATAILAAAVTAAAIGLGPPATPRAQAVVGGQPADASAYPWLVAIGTPLLPPRPSGQFCAGALIAPDRVVTAAHCAVFTGGTAAALRVTFDRSDLRTDAGISVGVTEVRVHPDFGVTVFDTDLAYHHDLAILTLDHPMRRPTVRIAPANGASGTVLGWGATTADDWTNPLLHAATVPLDADCSAYHEAFDPREALCAGSTDADTAQFDSGGPLLVDGELVGLTSWGKGAGEPGYPGVYTRVSSTLF</sequence>
<evidence type="ECO:0000313" key="4">
    <source>
        <dbReference type="EMBL" id="QIS04709.1"/>
    </source>
</evidence>
<dbReference type="CDD" id="cd00190">
    <property type="entry name" value="Tryp_SPc"/>
    <property type="match status" value="1"/>
</dbReference>
<dbReference type="GO" id="GO:0004252">
    <property type="term" value="F:serine-type endopeptidase activity"/>
    <property type="evidence" value="ECO:0007669"/>
    <property type="project" value="InterPro"/>
</dbReference>
<reference evidence="4 5" key="1">
    <citation type="journal article" date="2019" name="ACS Chem. Biol.">
        <title>Identification and Mobilization of a Cryptic Antibiotic Biosynthesis Gene Locus from a Human-Pathogenic Nocardia Isolate.</title>
        <authorList>
            <person name="Herisse M."/>
            <person name="Ishida K."/>
            <person name="Porter J.L."/>
            <person name="Howden B."/>
            <person name="Hertweck C."/>
            <person name="Stinear T.P."/>
            <person name="Pidot S.J."/>
        </authorList>
    </citation>
    <scope>NUCLEOTIDE SEQUENCE [LARGE SCALE GENOMIC DNA]</scope>
    <source>
        <strain evidence="4 5">AUSMDU00024985</strain>
    </source>
</reference>
<keyword evidence="4" id="KW-0378">Hydrolase</keyword>
<dbReference type="PANTHER" id="PTHR24276:SF98">
    <property type="entry name" value="FI18310P1-RELATED"/>
    <property type="match status" value="1"/>
</dbReference>
<keyword evidence="4" id="KW-0645">Protease</keyword>
<dbReference type="InterPro" id="IPR018114">
    <property type="entry name" value="TRYPSIN_HIS"/>
</dbReference>
<protein>
    <submittedName>
        <fullName evidence="4">Trypsin-like serine protease</fullName>
    </submittedName>
</protein>
<evidence type="ECO:0000313" key="5">
    <source>
        <dbReference type="Proteomes" id="UP000501705"/>
    </source>
</evidence>
<evidence type="ECO:0000256" key="2">
    <source>
        <dbReference type="ARBA" id="ARBA00023157"/>
    </source>
</evidence>
<dbReference type="PROSITE" id="PS50240">
    <property type="entry name" value="TRYPSIN_DOM"/>
    <property type="match status" value="1"/>
</dbReference>
<dbReference type="PRINTS" id="PR00722">
    <property type="entry name" value="CHYMOTRYPSIN"/>
</dbReference>
<evidence type="ECO:0000256" key="1">
    <source>
        <dbReference type="ARBA" id="ARBA00007664"/>
    </source>
</evidence>
<dbReference type="Proteomes" id="UP000501705">
    <property type="component" value="Chromosome"/>
</dbReference>
<name>A0A6G9XUX8_NOCBR</name>
<dbReference type="InterPro" id="IPR009003">
    <property type="entry name" value="Peptidase_S1_PA"/>
</dbReference>
<dbReference type="SUPFAM" id="SSF50494">
    <property type="entry name" value="Trypsin-like serine proteases"/>
    <property type="match status" value="1"/>
</dbReference>
<dbReference type="RefSeq" id="WP_167463819.1">
    <property type="nucleotide sequence ID" value="NZ_CP046171.1"/>
</dbReference>
<dbReference type="Pfam" id="PF00089">
    <property type="entry name" value="Trypsin"/>
    <property type="match status" value="1"/>
</dbReference>
<accession>A0A6G9XUX8</accession>
<gene>
    <name evidence="4" type="ORF">F5X71_22395</name>
</gene>
<dbReference type="InterPro" id="IPR001314">
    <property type="entry name" value="Peptidase_S1A"/>
</dbReference>
<dbReference type="PROSITE" id="PS00134">
    <property type="entry name" value="TRYPSIN_HIS"/>
    <property type="match status" value="1"/>
</dbReference>
<dbReference type="PANTHER" id="PTHR24276">
    <property type="entry name" value="POLYSERASE-RELATED"/>
    <property type="match status" value="1"/>
</dbReference>
<dbReference type="SMART" id="SM00020">
    <property type="entry name" value="Tryp_SPc"/>
    <property type="match status" value="1"/>
</dbReference>
<proteinExistence type="inferred from homology"/>
<evidence type="ECO:0000259" key="3">
    <source>
        <dbReference type="PROSITE" id="PS50240"/>
    </source>
</evidence>
<dbReference type="InterPro" id="IPR050430">
    <property type="entry name" value="Peptidase_S1"/>
</dbReference>
<comment type="similarity">
    <text evidence="1">Belongs to the peptidase S1 family.</text>
</comment>
<feature type="domain" description="Peptidase S1" evidence="3">
    <location>
        <begin position="29"/>
        <end position="247"/>
    </location>
</feature>
<dbReference type="EMBL" id="CP046171">
    <property type="protein sequence ID" value="QIS04709.1"/>
    <property type="molecule type" value="Genomic_DNA"/>
</dbReference>
<keyword evidence="2" id="KW-1015">Disulfide bond</keyword>